<dbReference type="EMBL" id="WTYE01000001">
    <property type="protein sequence ID" value="MXP31235.1"/>
    <property type="molecule type" value="Genomic_DNA"/>
</dbReference>
<keyword evidence="4" id="KW-1185">Reference proteome</keyword>
<organism evidence="2 4">
    <name type="scientific">Parerythrobacter jejuensis</name>
    <dbReference type="NCBI Taxonomy" id="795812"/>
    <lineage>
        <taxon>Bacteria</taxon>
        <taxon>Pseudomonadati</taxon>
        <taxon>Pseudomonadota</taxon>
        <taxon>Alphaproteobacteria</taxon>
        <taxon>Sphingomonadales</taxon>
        <taxon>Erythrobacteraceae</taxon>
        <taxon>Parerythrobacter</taxon>
    </lineage>
</organism>
<gene>
    <name evidence="2" type="ORF">GRI94_05270</name>
    <name evidence="3" type="ORF">GRI94_19360</name>
</gene>
<accession>A0A845AQR8</accession>
<proteinExistence type="predicted"/>
<dbReference type="AlphaFoldDB" id="A0A845AQR8"/>
<feature type="domain" description="DUF6969" evidence="1">
    <location>
        <begin position="14"/>
        <end position="205"/>
    </location>
</feature>
<dbReference type="OrthoDB" id="6115415at2"/>
<sequence length="209" mass="23445">MPQADAITTDRSRAALLALSADMAAEGAMLIQRVLPAAPDAYRQWEHYPEGDAIDPDSRARWFYHAHPPEQRAEGEHGHFHVFLPLSAFDGVEPLFLPKKEDAVKVVHVAGLNFDCDGLPTSWMTVNQWVTDEYVMPAEAIIDRLDHLVLDRAGEKAGMEKVGQWLTLALRSCRIDIAAILRERDARLAAIDPRDTDHEILSARRFSLD</sequence>
<dbReference type="InterPro" id="IPR054242">
    <property type="entry name" value="DUF6969"/>
</dbReference>
<dbReference type="Pfam" id="PF22308">
    <property type="entry name" value="DUF6969"/>
    <property type="match status" value="1"/>
</dbReference>
<dbReference type="Proteomes" id="UP000446786">
    <property type="component" value="Unassembled WGS sequence"/>
</dbReference>
<evidence type="ECO:0000313" key="2">
    <source>
        <dbReference type="EMBL" id="MXP31235.1"/>
    </source>
</evidence>
<dbReference type="RefSeq" id="WP_160778697.1">
    <property type="nucleotide sequence ID" value="NZ_BAAAZF010000001.1"/>
</dbReference>
<comment type="caution">
    <text evidence="2">The sequence shown here is derived from an EMBL/GenBank/DDBJ whole genome shotgun (WGS) entry which is preliminary data.</text>
</comment>
<name>A0A845AQR8_9SPHN</name>
<reference evidence="2 4" key="1">
    <citation type="submission" date="2019-12" db="EMBL/GenBank/DDBJ databases">
        <title>Genomic-based taxomic classification of the family Erythrobacteraceae.</title>
        <authorList>
            <person name="Xu L."/>
        </authorList>
    </citation>
    <scope>NUCLEOTIDE SEQUENCE [LARGE SCALE GENOMIC DNA]</scope>
    <source>
        <strain evidence="2 4">JCM 16677</strain>
    </source>
</reference>
<evidence type="ECO:0000313" key="4">
    <source>
        <dbReference type="Proteomes" id="UP000446786"/>
    </source>
</evidence>
<protein>
    <recommendedName>
        <fullName evidence="1">DUF6969 domain-containing protein</fullName>
    </recommendedName>
</protein>
<evidence type="ECO:0000259" key="1">
    <source>
        <dbReference type="Pfam" id="PF22308"/>
    </source>
</evidence>
<dbReference type="EMBL" id="WTYE01000001">
    <property type="protein sequence ID" value="MXP33995.1"/>
    <property type="molecule type" value="Genomic_DNA"/>
</dbReference>
<evidence type="ECO:0000313" key="3">
    <source>
        <dbReference type="EMBL" id="MXP33995.1"/>
    </source>
</evidence>